<keyword evidence="2" id="KW-0812">Transmembrane</keyword>
<dbReference type="EMBL" id="CADEAL010000107">
    <property type="protein sequence ID" value="CAB1414456.1"/>
    <property type="molecule type" value="Genomic_DNA"/>
</dbReference>
<dbReference type="AlphaFoldDB" id="A0A9N7TKB5"/>
<keyword evidence="2" id="KW-1133">Transmembrane helix</keyword>
<proteinExistence type="predicted"/>
<name>A0A9N7TKB5_PLEPL</name>
<feature type="compositionally biased region" description="Basic and acidic residues" evidence="1">
    <location>
        <begin position="85"/>
        <end position="94"/>
    </location>
</feature>
<feature type="compositionally biased region" description="Basic and acidic residues" evidence="1">
    <location>
        <begin position="144"/>
        <end position="158"/>
    </location>
</feature>
<feature type="transmembrane region" description="Helical" evidence="2">
    <location>
        <begin position="6"/>
        <end position="28"/>
    </location>
</feature>
<evidence type="ECO:0000256" key="2">
    <source>
        <dbReference type="SAM" id="Phobius"/>
    </source>
</evidence>
<feature type="region of interest" description="Disordered" evidence="1">
    <location>
        <begin position="36"/>
        <end position="66"/>
    </location>
</feature>
<protein>
    <submittedName>
        <fullName evidence="3">Uncharacterized protein</fullName>
    </submittedName>
</protein>
<accession>A0A9N7TKB5</accession>
<gene>
    <name evidence="3" type="ORF">PLEPLA_LOCUS2165</name>
</gene>
<keyword evidence="4" id="KW-1185">Reference proteome</keyword>
<dbReference type="Proteomes" id="UP001153269">
    <property type="component" value="Unassembled WGS sequence"/>
</dbReference>
<evidence type="ECO:0000313" key="4">
    <source>
        <dbReference type="Proteomes" id="UP001153269"/>
    </source>
</evidence>
<evidence type="ECO:0000313" key="3">
    <source>
        <dbReference type="EMBL" id="CAB1414456.1"/>
    </source>
</evidence>
<keyword evidence="2" id="KW-0472">Membrane</keyword>
<organism evidence="3 4">
    <name type="scientific">Pleuronectes platessa</name>
    <name type="common">European plaice</name>
    <dbReference type="NCBI Taxonomy" id="8262"/>
    <lineage>
        <taxon>Eukaryota</taxon>
        <taxon>Metazoa</taxon>
        <taxon>Chordata</taxon>
        <taxon>Craniata</taxon>
        <taxon>Vertebrata</taxon>
        <taxon>Euteleostomi</taxon>
        <taxon>Actinopterygii</taxon>
        <taxon>Neopterygii</taxon>
        <taxon>Teleostei</taxon>
        <taxon>Neoteleostei</taxon>
        <taxon>Acanthomorphata</taxon>
        <taxon>Carangaria</taxon>
        <taxon>Pleuronectiformes</taxon>
        <taxon>Pleuronectoidei</taxon>
        <taxon>Pleuronectidae</taxon>
        <taxon>Pleuronectes</taxon>
    </lineage>
</organism>
<feature type="region of interest" description="Disordered" evidence="1">
    <location>
        <begin position="80"/>
        <end position="158"/>
    </location>
</feature>
<comment type="caution">
    <text evidence="3">The sequence shown here is derived from an EMBL/GenBank/DDBJ whole genome shotgun (WGS) entry which is preliminary data.</text>
</comment>
<feature type="compositionally biased region" description="Basic and acidic residues" evidence="1">
    <location>
        <begin position="36"/>
        <end position="51"/>
    </location>
</feature>
<sequence length="158" mass="17742">MYRVIFLGLITCLSGSSYIFIIAVIFLLRRQFRKPEQETERQRSKGKEIELKTTLSATEDQLTAPKSHIPRVLVRMASELEEEGDVQRTERLAKDGGQQESLCLTEATVEPSPSPANGAMLGPQSEEEESEQKDEVSTESNIQVDKESTEDKDETQHG</sequence>
<evidence type="ECO:0000256" key="1">
    <source>
        <dbReference type="SAM" id="MobiDB-lite"/>
    </source>
</evidence>
<reference evidence="3" key="1">
    <citation type="submission" date="2020-03" db="EMBL/GenBank/DDBJ databases">
        <authorList>
            <person name="Weist P."/>
        </authorList>
    </citation>
    <scope>NUCLEOTIDE SEQUENCE</scope>
</reference>